<dbReference type="AlphaFoldDB" id="A0A2Z5Y1D0"/>
<dbReference type="Pfam" id="PF24698">
    <property type="entry name" value="DUF7662"/>
    <property type="match status" value="1"/>
</dbReference>
<dbReference type="EMBL" id="AP018492">
    <property type="protein sequence ID" value="BBC60695.1"/>
    <property type="molecule type" value="Genomic_DNA"/>
</dbReference>
<dbReference type="InterPro" id="IPR056079">
    <property type="entry name" value="DUF7662"/>
</dbReference>
<proteinExistence type="predicted"/>
<evidence type="ECO:0000313" key="2">
    <source>
        <dbReference type="EMBL" id="BBC60695.1"/>
    </source>
</evidence>
<dbReference type="RefSeq" id="WP_015694720.1">
    <property type="nucleotide sequence ID" value="NZ_AP018492.1"/>
</dbReference>
<gene>
    <name evidence="2" type="ORF">DAT561_0560</name>
</gene>
<dbReference type="Proteomes" id="UP000269226">
    <property type="component" value="Chromosome"/>
</dbReference>
<dbReference type="GeneID" id="57043117"/>
<evidence type="ECO:0000259" key="1">
    <source>
        <dbReference type="Pfam" id="PF24698"/>
    </source>
</evidence>
<name>A0A2Z5Y1D0_9ENTE</name>
<reference evidence="2 3" key="1">
    <citation type="submission" date="2018-01" db="EMBL/GenBank/DDBJ databases">
        <title>Whole genome sequence of Melissococcus plutonius DAT561.</title>
        <authorList>
            <person name="Okumura K."/>
            <person name="Takamatsu D."/>
            <person name="Okura M."/>
        </authorList>
    </citation>
    <scope>NUCLEOTIDE SEQUENCE [LARGE SCALE GENOMIC DNA]</scope>
    <source>
        <strain evidence="2 3">DAT561</strain>
    </source>
</reference>
<sequence length="80" mass="9379">MDDYQIIPNLLKDTNKVTLSFTSIEKTMQRGHTLPELAKTYTAWWTKQNHSFSLAWQAFGYSVKQVDLVNQKVIFIKNKE</sequence>
<organism evidence="2 3">
    <name type="scientific">Melissococcus plutonius</name>
    <dbReference type="NCBI Taxonomy" id="33970"/>
    <lineage>
        <taxon>Bacteria</taxon>
        <taxon>Bacillati</taxon>
        <taxon>Bacillota</taxon>
        <taxon>Bacilli</taxon>
        <taxon>Lactobacillales</taxon>
        <taxon>Enterococcaceae</taxon>
        <taxon>Melissococcus</taxon>
    </lineage>
</organism>
<protein>
    <recommendedName>
        <fullName evidence="1">DUF7662 domain-containing protein</fullName>
    </recommendedName>
</protein>
<accession>A0A2Z5Y1D0</accession>
<evidence type="ECO:0000313" key="3">
    <source>
        <dbReference type="Proteomes" id="UP000269226"/>
    </source>
</evidence>
<feature type="domain" description="DUF7662" evidence="1">
    <location>
        <begin position="10"/>
        <end position="75"/>
    </location>
</feature>